<sequence>MFVKRNLVHERTRKGSDMFHLYDFLIYCFITAYTPGANNLLAMSNAIRLGFRRSLRFLFGILAGFTAVMFLCTAFSATLYSLLPKVKIIMQMLGAAYMLYLARKVWKSSADLETGGGKETGFLSGMVLQFANPKIYIYAITAMSLYILPVYQTTLSLAGFAVILSLIGASGCFIWAVFGAAFCKFFSRHAKPVNTVMALLLVYCALAIFH</sequence>
<dbReference type="GO" id="GO:0033228">
    <property type="term" value="P:cysteine export across plasma membrane"/>
    <property type="evidence" value="ECO:0007669"/>
    <property type="project" value="TreeGrafter"/>
</dbReference>
<organism evidence="7 8">
    <name type="scientific">[Clostridium] asparagiforme DSM 15981</name>
    <dbReference type="NCBI Taxonomy" id="518636"/>
    <lineage>
        <taxon>Bacteria</taxon>
        <taxon>Bacillati</taxon>
        <taxon>Bacillota</taxon>
        <taxon>Clostridia</taxon>
        <taxon>Lachnospirales</taxon>
        <taxon>Lachnospiraceae</taxon>
        <taxon>Enterocloster</taxon>
    </lineage>
</organism>
<evidence type="ECO:0000256" key="3">
    <source>
        <dbReference type="ARBA" id="ARBA00022692"/>
    </source>
</evidence>
<protein>
    <submittedName>
        <fullName evidence="7">Translocator protein, LysE family</fullName>
    </submittedName>
</protein>
<keyword evidence="8" id="KW-1185">Reference proteome</keyword>
<feature type="transmembrane region" description="Helical" evidence="6">
    <location>
        <begin position="157"/>
        <end position="181"/>
    </location>
</feature>
<dbReference type="Pfam" id="PF01810">
    <property type="entry name" value="LysE"/>
    <property type="match status" value="1"/>
</dbReference>
<evidence type="ECO:0000313" key="8">
    <source>
        <dbReference type="Proteomes" id="UP000004756"/>
    </source>
</evidence>
<dbReference type="AlphaFoldDB" id="C0D413"/>
<evidence type="ECO:0000256" key="5">
    <source>
        <dbReference type="ARBA" id="ARBA00023136"/>
    </source>
</evidence>
<dbReference type="GO" id="GO:0005886">
    <property type="term" value="C:plasma membrane"/>
    <property type="evidence" value="ECO:0007669"/>
    <property type="project" value="UniProtKB-SubCell"/>
</dbReference>
<evidence type="ECO:0000256" key="1">
    <source>
        <dbReference type="ARBA" id="ARBA00004651"/>
    </source>
</evidence>
<dbReference type="PANTHER" id="PTHR30086:SF20">
    <property type="entry name" value="ARGININE EXPORTER PROTEIN ARGO-RELATED"/>
    <property type="match status" value="1"/>
</dbReference>
<comment type="caution">
    <text evidence="7">The sequence shown here is derived from an EMBL/GenBank/DDBJ whole genome shotgun (WGS) entry which is preliminary data.</text>
</comment>
<reference evidence="7 8" key="1">
    <citation type="submission" date="2009-01" db="EMBL/GenBank/DDBJ databases">
        <authorList>
            <person name="Fulton L."/>
            <person name="Clifton S."/>
            <person name="Fulton B."/>
            <person name="Xu J."/>
            <person name="Minx P."/>
            <person name="Pepin K.H."/>
            <person name="Johnson M."/>
            <person name="Bhonagiri V."/>
            <person name="Nash W.E."/>
            <person name="Mardis E.R."/>
            <person name="Wilson R.K."/>
        </authorList>
    </citation>
    <scope>NUCLEOTIDE SEQUENCE [LARGE SCALE GENOMIC DNA]</scope>
    <source>
        <strain evidence="7 8">DSM 15981</strain>
    </source>
</reference>
<dbReference type="HOGENOM" id="CLU_079569_1_2_9"/>
<proteinExistence type="predicted"/>
<keyword evidence="4 6" id="KW-1133">Transmembrane helix</keyword>
<feature type="transmembrane region" description="Helical" evidence="6">
    <location>
        <begin position="21"/>
        <end position="37"/>
    </location>
</feature>
<evidence type="ECO:0000313" key="7">
    <source>
        <dbReference type="EMBL" id="EEG53925.1"/>
    </source>
</evidence>
<dbReference type="EMBL" id="ACCJ01000322">
    <property type="protein sequence ID" value="EEG53925.1"/>
    <property type="molecule type" value="Genomic_DNA"/>
</dbReference>
<comment type="subcellular location">
    <subcellularLocation>
        <location evidence="1">Cell membrane</location>
        <topology evidence="1">Multi-pass membrane protein</topology>
    </subcellularLocation>
</comment>
<feature type="transmembrane region" description="Helical" evidence="6">
    <location>
        <begin position="57"/>
        <end position="83"/>
    </location>
</feature>
<keyword evidence="2" id="KW-1003">Cell membrane</keyword>
<dbReference type="InterPro" id="IPR001123">
    <property type="entry name" value="LeuE-type"/>
</dbReference>
<evidence type="ECO:0000256" key="6">
    <source>
        <dbReference type="SAM" id="Phobius"/>
    </source>
</evidence>
<evidence type="ECO:0000256" key="4">
    <source>
        <dbReference type="ARBA" id="ARBA00022989"/>
    </source>
</evidence>
<dbReference type="PANTHER" id="PTHR30086">
    <property type="entry name" value="ARGININE EXPORTER PROTEIN ARGO"/>
    <property type="match status" value="1"/>
</dbReference>
<dbReference type="Proteomes" id="UP000004756">
    <property type="component" value="Unassembled WGS sequence"/>
</dbReference>
<gene>
    <name evidence="7" type="ORF">CLOSTASPAR_04005</name>
</gene>
<keyword evidence="3 6" id="KW-0812">Transmembrane</keyword>
<feature type="transmembrane region" description="Helical" evidence="6">
    <location>
        <begin position="135"/>
        <end position="151"/>
    </location>
</feature>
<keyword evidence="5 6" id="KW-0472">Membrane</keyword>
<reference evidence="7 8" key="2">
    <citation type="submission" date="2009-02" db="EMBL/GenBank/DDBJ databases">
        <title>Draft genome sequence of Clostridium asparagiforme (DSM 15981).</title>
        <authorList>
            <person name="Sudarsanam P."/>
            <person name="Ley R."/>
            <person name="Guruge J."/>
            <person name="Turnbaugh P.J."/>
            <person name="Mahowald M."/>
            <person name="Liep D."/>
            <person name="Gordon J."/>
        </authorList>
    </citation>
    <scope>NUCLEOTIDE SEQUENCE [LARGE SCALE GENOMIC DNA]</scope>
    <source>
        <strain evidence="7 8">DSM 15981</strain>
    </source>
</reference>
<accession>C0D413</accession>
<name>C0D413_9FIRM</name>
<evidence type="ECO:0000256" key="2">
    <source>
        <dbReference type="ARBA" id="ARBA00022475"/>
    </source>
</evidence>
<feature type="transmembrane region" description="Helical" evidence="6">
    <location>
        <begin position="193"/>
        <end position="209"/>
    </location>
</feature>
<dbReference type="GO" id="GO:0015171">
    <property type="term" value="F:amino acid transmembrane transporter activity"/>
    <property type="evidence" value="ECO:0007669"/>
    <property type="project" value="TreeGrafter"/>
</dbReference>